<name>A0AAN9Y5H7_9HEMI</name>
<gene>
    <name evidence="2" type="ORF">V9T40_002583</name>
</gene>
<keyword evidence="3" id="KW-1185">Reference proteome</keyword>
<reference evidence="2 3" key="1">
    <citation type="submission" date="2024-03" db="EMBL/GenBank/DDBJ databases">
        <title>Adaptation during the transition from Ophiocordyceps entomopathogen to insect associate is accompanied by gene loss and intensified selection.</title>
        <authorList>
            <person name="Ward C.M."/>
            <person name="Onetto C.A."/>
            <person name="Borneman A.R."/>
        </authorList>
    </citation>
    <scope>NUCLEOTIDE SEQUENCE [LARGE SCALE GENOMIC DNA]</scope>
    <source>
        <strain evidence="2">AWRI1</strain>
        <tissue evidence="2">Single Adult Female</tissue>
    </source>
</reference>
<dbReference type="AlphaFoldDB" id="A0AAN9Y5H7"/>
<dbReference type="PANTHER" id="PTHR46468:SF1">
    <property type="entry name" value="SENTRIN-SPECIFIC PROTEASE 8"/>
    <property type="match status" value="1"/>
</dbReference>
<protein>
    <recommendedName>
        <fullName evidence="4">Ubiquitin-like protease family profile domain-containing protein</fullName>
    </recommendedName>
</protein>
<dbReference type="SUPFAM" id="SSF54001">
    <property type="entry name" value="Cysteine proteinases"/>
    <property type="match status" value="1"/>
</dbReference>
<keyword evidence="1" id="KW-0378">Hydrolase</keyword>
<keyword evidence="1" id="KW-0645">Protease</keyword>
<dbReference type="InterPro" id="IPR044613">
    <property type="entry name" value="Nep1/2-like"/>
</dbReference>
<dbReference type="InterPro" id="IPR038765">
    <property type="entry name" value="Papain-like_cys_pep_sf"/>
</dbReference>
<dbReference type="Gene3D" id="3.40.395.10">
    <property type="entry name" value="Adenoviral Proteinase, Chain A"/>
    <property type="match status" value="1"/>
</dbReference>
<dbReference type="PANTHER" id="PTHR46468">
    <property type="entry name" value="SENTRIN-SPECIFIC PROTEASE 8"/>
    <property type="match status" value="1"/>
</dbReference>
<dbReference type="GO" id="GO:0019784">
    <property type="term" value="F:deNEDDylase activity"/>
    <property type="evidence" value="ECO:0007669"/>
    <property type="project" value="InterPro"/>
</dbReference>
<evidence type="ECO:0000313" key="2">
    <source>
        <dbReference type="EMBL" id="KAK7590970.1"/>
    </source>
</evidence>
<organism evidence="2 3">
    <name type="scientific">Parthenolecanium corni</name>
    <dbReference type="NCBI Taxonomy" id="536013"/>
    <lineage>
        <taxon>Eukaryota</taxon>
        <taxon>Metazoa</taxon>
        <taxon>Ecdysozoa</taxon>
        <taxon>Arthropoda</taxon>
        <taxon>Hexapoda</taxon>
        <taxon>Insecta</taxon>
        <taxon>Pterygota</taxon>
        <taxon>Neoptera</taxon>
        <taxon>Paraneoptera</taxon>
        <taxon>Hemiptera</taxon>
        <taxon>Sternorrhyncha</taxon>
        <taxon>Coccoidea</taxon>
        <taxon>Coccidae</taxon>
        <taxon>Parthenolecanium</taxon>
    </lineage>
</organism>
<proteinExistence type="predicted"/>
<evidence type="ECO:0000313" key="3">
    <source>
        <dbReference type="Proteomes" id="UP001367676"/>
    </source>
</evidence>
<dbReference type="Proteomes" id="UP001367676">
    <property type="component" value="Unassembled WGS sequence"/>
</dbReference>
<accession>A0AAN9Y5H7</accession>
<keyword evidence="1" id="KW-0788">Thiol protease</keyword>
<dbReference type="GO" id="GO:0008234">
    <property type="term" value="F:cysteine-type peptidase activity"/>
    <property type="evidence" value="ECO:0007669"/>
    <property type="project" value="UniProtKB-KW"/>
</dbReference>
<sequence>MEETSEKRILEEVNRWLSNHENDENLSEKVHRYRSLLQTNRMLDSKLKKLKLLYEKKNTQYEAMKAALDLEQDLYDADLETIISTPLPAEAGSHSKFAELTARMRRITSTQKKQEFFLDIITKFSDILGNVKEHAMNGHITDDIIDSCMQIFAQEHPHVLFVPTSVMPNILISATDKVVFEVLDRLKASEYNSCFFVLCQDIPTGPRKHWSLLLYSKNPLNNGIFHYDSSLNENRELARKFSSLVFVYFNTPKFFEVRCVQQEKVGESGLYVIENMTKLLPMLQTGKMTVDSVEISLDNISLLKVFPQKCRVLVMKLHLQRKLQIFLESVLS</sequence>
<comment type="caution">
    <text evidence="2">The sequence shown here is derived from an EMBL/GenBank/DDBJ whole genome shotgun (WGS) entry which is preliminary data.</text>
</comment>
<evidence type="ECO:0008006" key="4">
    <source>
        <dbReference type="Google" id="ProtNLM"/>
    </source>
</evidence>
<evidence type="ECO:0000256" key="1">
    <source>
        <dbReference type="ARBA" id="ARBA00022807"/>
    </source>
</evidence>
<dbReference type="GO" id="GO:0000338">
    <property type="term" value="P:protein deneddylation"/>
    <property type="evidence" value="ECO:0007669"/>
    <property type="project" value="TreeGrafter"/>
</dbReference>
<dbReference type="EMBL" id="JBBCAQ010000022">
    <property type="protein sequence ID" value="KAK7590970.1"/>
    <property type="molecule type" value="Genomic_DNA"/>
</dbReference>